<dbReference type="EMBL" id="CP001931">
    <property type="protein sequence ID" value="ADC89460.1"/>
    <property type="molecule type" value="Genomic_DNA"/>
</dbReference>
<dbReference type="OrthoDB" id="14468at2"/>
<gene>
    <name evidence="1" type="ordered locus">Thal_0827</name>
</gene>
<evidence type="ECO:0000313" key="2">
    <source>
        <dbReference type="Proteomes" id="UP000002043"/>
    </source>
</evidence>
<keyword evidence="2" id="KW-1185">Reference proteome</keyword>
<dbReference type="RefSeq" id="WP_012991866.1">
    <property type="nucleotide sequence ID" value="NC_013894.1"/>
</dbReference>
<proteinExistence type="predicted"/>
<dbReference type="AlphaFoldDB" id="D3SL30"/>
<name>D3SL30_THEAH</name>
<dbReference type="KEGG" id="tal:Thal_0827"/>
<evidence type="ECO:0000313" key="1">
    <source>
        <dbReference type="EMBL" id="ADC89460.1"/>
    </source>
</evidence>
<reference evidence="2" key="1">
    <citation type="journal article" date="2010" name="Stand. Genomic Sci.">
        <title>Complete genome sequence of Thermocrinis albus type strain (HI 11/12T).</title>
        <authorList>
            <person name="Wirth R."/>
            <person name="Sikorski J."/>
            <person name="Brambilla E."/>
            <person name="Misra M."/>
            <person name="Lapidus A."/>
            <person name="Copeland A."/>
            <person name="Nolan M."/>
            <person name="Lucas S."/>
            <person name="Chen F."/>
            <person name="Tice H."/>
            <person name="Cheng J.F."/>
            <person name="Han C."/>
            <person name="Detter J.C."/>
            <person name="Tapia R."/>
            <person name="Bruce D."/>
            <person name="Goodwin L."/>
            <person name="Pitluck S."/>
            <person name="Pati A."/>
            <person name="Anderson I."/>
            <person name="Ivanova N."/>
            <person name="Mavromatis K."/>
            <person name="Mikhailova N."/>
            <person name="Chen A."/>
            <person name="Palaniappan K."/>
            <person name="Bilek Y."/>
            <person name="Hader T."/>
            <person name="Land M."/>
            <person name="Hauser L."/>
            <person name="Chang Y.J."/>
            <person name="Jeffries C.D."/>
            <person name="Tindall B.J."/>
            <person name="Rohde M."/>
            <person name="Goker M."/>
            <person name="Bristow J."/>
            <person name="Eisen J.A."/>
            <person name="Markowitz V."/>
            <person name="Hugenholtz P."/>
            <person name="Kyrpides N.C."/>
            <person name="Klenk H.P."/>
        </authorList>
    </citation>
    <scope>NUCLEOTIDE SEQUENCE [LARGE SCALE GENOMIC DNA]</scope>
    <source>
        <strain evidence="2">DSM 14484 / JCM 11386 / HI 11/12</strain>
    </source>
</reference>
<dbReference type="HOGENOM" id="CLU_1293843_0_0_0"/>
<dbReference type="Proteomes" id="UP000002043">
    <property type="component" value="Chromosome"/>
</dbReference>
<protein>
    <submittedName>
        <fullName evidence="1">Uncharacterized protein</fullName>
    </submittedName>
</protein>
<organism evidence="1 2">
    <name type="scientific">Thermocrinis albus (strain DSM 14484 / JCM 11386 / HI 11/12)</name>
    <dbReference type="NCBI Taxonomy" id="638303"/>
    <lineage>
        <taxon>Bacteria</taxon>
        <taxon>Pseudomonadati</taxon>
        <taxon>Aquificota</taxon>
        <taxon>Aquificia</taxon>
        <taxon>Aquificales</taxon>
        <taxon>Aquificaceae</taxon>
        <taxon>Thermocrinis</taxon>
    </lineage>
</organism>
<sequence>MRKIKVFLTALLITGHMTLAQQENTYLVPERVNPRIDTVVQVAKELKERGYNRIAVVYMAQSDLCALTAASLVASLKTLGLQAYYLKGNDPQLVQKIRQLSPQWIYIAYYGERPHQEVQSALNEDLKRLAEGMDRANIIVHPSTLTLGFLQGTLVDEKVAQFLERSTIKGFYIEDKKPVFSSVVVKDLTISIQPEKMPAVKKRKR</sequence>
<dbReference type="STRING" id="638303.Thal_0827"/>
<accession>D3SL30</accession>